<feature type="compositionally biased region" description="Low complexity" evidence="8">
    <location>
        <begin position="7"/>
        <end position="20"/>
    </location>
</feature>
<keyword evidence="10" id="KW-1185">Reference proteome</keyword>
<keyword evidence="5 7" id="KW-1133">Transmembrane helix</keyword>
<comment type="similarity">
    <text evidence="2 7">Belongs to the ferroportin (FP) (TC 2.A.100) family. SLC40A subfamily.</text>
</comment>
<comment type="function">
    <text evidence="7">May be involved in iron transport and iron homeostasis.</text>
</comment>
<gene>
    <name evidence="9" type="ORF">NADFUDRAFT_49007</name>
</gene>
<evidence type="ECO:0000256" key="1">
    <source>
        <dbReference type="ARBA" id="ARBA00004141"/>
    </source>
</evidence>
<protein>
    <recommendedName>
        <fullName evidence="7">Solute carrier family 40 member</fullName>
    </recommendedName>
</protein>
<evidence type="ECO:0000313" key="9">
    <source>
        <dbReference type="EMBL" id="ODQ68362.1"/>
    </source>
</evidence>
<evidence type="ECO:0000313" key="10">
    <source>
        <dbReference type="Proteomes" id="UP000095009"/>
    </source>
</evidence>
<dbReference type="OrthoDB" id="648861at2759"/>
<dbReference type="CDD" id="cd17480">
    <property type="entry name" value="MFS_SLC40A1_like"/>
    <property type="match status" value="1"/>
</dbReference>
<feature type="transmembrane region" description="Helical" evidence="7">
    <location>
        <begin position="185"/>
        <end position="202"/>
    </location>
</feature>
<feature type="transmembrane region" description="Helical" evidence="7">
    <location>
        <begin position="309"/>
        <end position="332"/>
    </location>
</feature>
<dbReference type="InterPro" id="IPR036259">
    <property type="entry name" value="MFS_trans_sf"/>
</dbReference>
<evidence type="ECO:0000256" key="8">
    <source>
        <dbReference type="SAM" id="MobiDB-lite"/>
    </source>
</evidence>
<evidence type="ECO:0000256" key="4">
    <source>
        <dbReference type="ARBA" id="ARBA00022692"/>
    </source>
</evidence>
<organism evidence="9 10">
    <name type="scientific">Nadsonia fulvescens var. elongata DSM 6958</name>
    <dbReference type="NCBI Taxonomy" id="857566"/>
    <lineage>
        <taxon>Eukaryota</taxon>
        <taxon>Fungi</taxon>
        <taxon>Dikarya</taxon>
        <taxon>Ascomycota</taxon>
        <taxon>Saccharomycotina</taxon>
        <taxon>Dipodascomycetes</taxon>
        <taxon>Dipodascales</taxon>
        <taxon>Dipodascales incertae sedis</taxon>
        <taxon>Nadsonia</taxon>
    </lineage>
</organism>
<evidence type="ECO:0000256" key="5">
    <source>
        <dbReference type="ARBA" id="ARBA00022989"/>
    </source>
</evidence>
<feature type="transmembrane region" description="Helical" evidence="7">
    <location>
        <begin position="369"/>
        <end position="390"/>
    </location>
</feature>
<evidence type="ECO:0000256" key="7">
    <source>
        <dbReference type="RuleBase" id="RU365065"/>
    </source>
</evidence>
<reference evidence="9 10" key="1">
    <citation type="journal article" date="2016" name="Proc. Natl. Acad. Sci. U.S.A.">
        <title>Comparative genomics of biotechnologically important yeasts.</title>
        <authorList>
            <person name="Riley R."/>
            <person name="Haridas S."/>
            <person name="Wolfe K.H."/>
            <person name="Lopes M.R."/>
            <person name="Hittinger C.T."/>
            <person name="Goeker M."/>
            <person name="Salamov A.A."/>
            <person name="Wisecaver J.H."/>
            <person name="Long T.M."/>
            <person name="Calvey C.H."/>
            <person name="Aerts A.L."/>
            <person name="Barry K.W."/>
            <person name="Choi C."/>
            <person name="Clum A."/>
            <person name="Coughlan A.Y."/>
            <person name="Deshpande S."/>
            <person name="Douglass A.P."/>
            <person name="Hanson S.J."/>
            <person name="Klenk H.-P."/>
            <person name="LaButti K.M."/>
            <person name="Lapidus A."/>
            <person name="Lindquist E.A."/>
            <person name="Lipzen A.M."/>
            <person name="Meier-Kolthoff J.P."/>
            <person name="Ohm R.A."/>
            <person name="Otillar R.P."/>
            <person name="Pangilinan J.L."/>
            <person name="Peng Y."/>
            <person name="Rokas A."/>
            <person name="Rosa C.A."/>
            <person name="Scheuner C."/>
            <person name="Sibirny A.A."/>
            <person name="Slot J.C."/>
            <person name="Stielow J.B."/>
            <person name="Sun H."/>
            <person name="Kurtzman C.P."/>
            <person name="Blackwell M."/>
            <person name="Grigoriev I.V."/>
            <person name="Jeffries T.W."/>
        </authorList>
    </citation>
    <scope>NUCLEOTIDE SEQUENCE [LARGE SCALE GENOMIC DNA]</scope>
    <source>
        <strain evidence="9 10">DSM 6958</strain>
    </source>
</reference>
<dbReference type="SUPFAM" id="SSF103473">
    <property type="entry name" value="MFS general substrate transporter"/>
    <property type="match status" value="1"/>
</dbReference>
<evidence type="ECO:0000256" key="3">
    <source>
        <dbReference type="ARBA" id="ARBA00022448"/>
    </source>
</evidence>
<feature type="transmembrane region" description="Helical" evidence="7">
    <location>
        <begin position="435"/>
        <end position="457"/>
    </location>
</feature>
<name>A0A1E3PTU9_9ASCO</name>
<dbReference type="STRING" id="857566.A0A1E3PTU9"/>
<dbReference type="EMBL" id="KV454406">
    <property type="protein sequence ID" value="ODQ68362.1"/>
    <property type="molecule type" value="Genomic_DNA"/>
</dbReference>
<comment type="caution">
    <text evidence="7">Lacks conserved residue(s) required for the propagation of feature annotation.</text>
</comment>
<dbReference type="Proteomes" id="UP000095009">
    <property type="component" value="Unassembled WGS sequence"/>
</dbReference>
<comment type="subcellular location">
    <subcellularLocation>
        <location evidence="1 7">Membrane</location>
        <topology evidence="1 7">Multi-pass membrane protein</topology>
    </subcellularLocation>
</comment>
<keyword evidence="3 7" id="KW-0813">Transport</keyword>
<dbReference type="Gene3D" id="1.20.1250.20">
    <property type="entry name" value="MFS general substrate transporter like domains"/>
    <property type="match status" value="1"/>
</dbReference>
<feature type="transmembrane region" description="Helical" evidence="7">
    <location>
        <begin position="281"/>
        <end position="303"/>
    </location>
</feature>
<evidence type="ECO:0000256" key="2">
    <source>
        <dbReference type="ARBA" id="ARBA00006279"/>
    </source>
</evidence>
<feature type="region of interest" description="Disordered" evidence="8">
    <location>
        <begin position="1"/>
        <end position="20"/>
    </location>
</feature>
<keyword evidence="7" id="KW-0406">Ion transport</keyword>
<keyword evidence="4 7" id="KW-0812">Transmembrane</keyword>
<feature type="transmembrane region" description="Helical" evidence="7">
    <location>
        <begin position="411"/>
        <end position="429"/>
    </location>
</feature>
<dbReference type="Pfam" id="PF06963">
    <property type="entry name" value="FPN1"/>
    <property type="match status" value="1"/>
</dbReference>
<feature type="transmembrane region" description="Helical" evidence="7">
    <location>
        <begin position="96"/>
        <end position="115"/>
    </location>
</feature>
<dbReference type="InterPro" id="IPR009716">
    <property type="entry name" value="Ferroportin-1"/>
</dbReference>
<dbReference type="GO" id="GO:0016020">
    <property type="term" value="C:membrane"/>
    <property type="evidence" value="ECO:0007669"/>
    <property type="project" value="UniProtKB-SubCell"/>
</dbReference>
<keyword evidence="6 7" id="KW-0472">Membrane</keyword>
<sequence length="462" mass="51067">MADPEQSPLLPSSTDSTSATSLPTVSLYISHALSTWNSRVFEYAAVLFLTEIIPGSLAPSSWYALGRAGSVIVASRQIGNYIDSSPRLPIIRKSIVYQRIAVIISCGILFLMLRASVNVLHAATPGLVFSLQSELLIVLIFLACIERLAAMMNLIVVERDWVVVIAGGNIPLLTKLNSQMRRIDLFCKMVGPLTISLIISFTSVKFGIWVVLVTNLLSVGIEYWAIARVYHRVPTLALKTPQSHRSLSPSNTSVQAVRRSFSSWLTPFVEWSRHAMFLPSLTLSLLYFTVLSFGGQMIVFLLYEGFDTAHIGWLRTLSVILELSATFSAPWLMSKIGAIRTGRWFINWQSVSVVFAVVFFCYFSDRVGLWGLIAGVILSRVGLWGFDLAVQVQIQNGVEETKRARFSSTETAIQSIFDLLSFAATIVCADPKQFKIPAIVSAAAVCISAVLYSVYVYRAQKL</sequence>
<proteinExistence type="inferred from homology"/>
<dbReference type="AlphaFoldDB" id="A0A1E3PTU9"/>
<evidence type="ECO:0000256" key="6">
    <source>
        <dbReference type="ARBA" id="ARBA00023136"/>
    </source>
</evidence>
<feature type="transmembrane region" description="Helical" evidence="7">
    <location>
        <begin position="344"/>
        <end position="363"/>
    </location>
</feature>
<feature type="transmembrane region" description="Helical" evidence="7">
    <location>
        <begin position="208"/>
        <end position="226"/>
    </location>
</feature>
<accession>A0A1E3PTU9</accession>
<dbReference type="PANTHER" id="PTHR11660:SF57">
    <property type="entry name" value="SOLUTE CARRIER FAMILY 40 MEMBER"/>
    <property type="match status" value="1"/>
</dbReference>
<dbReference type="PANTHER" id="PTHR11660">
    <property type="entry name" value="SOLUTE CARRIER FAMILY 40 MEMBER"/>
    <property type="match status" value="1"/>
</dbReference>
<dbReference type="GO" id="GO:0005381">
    <property type="term" value="F:iron ion transmembrane transporter activity"/>
    <property type="evidence" value="ECO:0007669"/>
    <property type="project" value="UniProtKB-UniRule"/>
</dbReference>